<dbReference type="PANTHER" id="PTHR43774:SF1">
    <property type="entry name" value="PEPTIDE METHIONINE SULFOXIDE REDUCTASE MSRA 2"/>
    <property type="match status" value="1"/>
</dbReference>
<accession>A0ABX0X6D9</accession>
<evidence type="ECO:0000313" key="7">
    <source>
        <dbReference type="Proteomes" id="UP000770785"/>
    </source>
</evidence>
<comment type="catalytic activity">
    <reaction evidence="2 4">
        <text>L-methionyl-[protein] + [thioredoxin]-disulfide + H2O = L-methionyl-(S)-S-oxide-[protein] + [thioredoxin]-dithiol</text>
        <dbReference type="Rhea" id="RHEA:14217"/>
        <dbReference type="Rhea" id="RHEA-COMP:10698"/>
        <dbReference type="Rhea" id="RHEA-COMP:10700"/>
        <dbReference type="Rhea" id="RHEA-COMP:12313"/>
        <dbReference type="Rhea" id="RHEA-COMP:12315"/>
        <dbReference type="ChEBI" id="CHEBI:15377"/>
        <dbReference type="ChEBI" id="CHEBI:16044"/>
        <dbReference type="ChEBI" id="CHEBI:29950"/>
        <dbReference type="ChEBI" id="CHEBI:44120"/>
        <dbReference type="ChEBI" id="CHEBI:50058"/>
        <dbReference type="EC" id="1.8.4.11"/>
    </reaction>
</comment>
<comment type="catalytic activity">
    <reaction evidence="3 4">
        <text>[thioredoxin]-disulfide + L-methionine + H2O = L-methionine (S)-S-oxide + [thioredoxin]-dithiol</text>
        <dbReference type="Rhea" id="RHEA:19993"/>
        <dbReference type="Rhea" id="RHEA-COMP:10698"/>
        <dbReference type="Rhea" id="RHEA-COMP:10700"/>
        <dbReference type="ChEBI" id="CHEBI:15377"/>
        <dbReference type="ChEBI" id="CHEBI:29950"/>
        <dbReference type="ChEBI" id="CHEBI:50058"/>
        <dbReference type="ChEBI" id="CHEBI:57844"/>
        <dbReference type="ChEBI" id="CHEBI:58772"/>
        <dbReference type="EC" id="1.8.4.11"/>
    </reaction>
</comment>
<dbReference type="EC" id="1.8.4.11" evidence="4"/>
<evidence type="ECO:0000313" key="6">
    <source>
        <dbReference type="EMBL" id="NJC24780.1"/>
    </source>
</evidence>
<protein>
    <recommendedName>
        <fullName evidence="4">Peptide methionine sulfoxide reductase MsrA</fullName>
        <shortName evidence="4">Protein-methionine-S-oxide reductase</shortName>
        <ecNumber evidence="4">1.8.4.11</ecNumber>
    </recommendedName>
    <alternativeName>
        <fullName evidence="4">Peptide-methionine (S)-S-oxide reductase</fullName>
        <shortName evidence="4">Peptide Met(O) reductase</shortName>
    </alternativeName>
</protein>
<dbReference type="Proteomes" id="UP000770785">
    <property type="component" value="Unassembled WGS sequence"/>
</dbReference>
<dbReference type="GO" id="GO:0008113">
    <property type="term" value="F:peptide-methionine (S)-S-oxide reductase activity"/>
    <property type="evidence" value="ECO:0007669"/>
    <property type="project" value="UniProtKB-EC"/>
</dbReference>
<dbReference type="EMBL" id="JAATJH010000001">
    <property type="protein sequence ID" value="NJC24780.1"/>
    <property type="molecule type" value="Genomic_DNA"/>
</dbReference>
<comment type="caution">
    <text evidence="6">The sequence shown here is derived from an EMBL/GenBank/DDBJ whole genome shotgun (WGS) entry which is preliminary data.</text>
</comment>
<comment type="function">
    <text evidence="4">Has an important function as a repair enzyme for proteins that have been inactivated by oxidation. Catalyzes the reversible oxidation-reduction of methionine sulfoxide in proteins to methionine.</text>
</comment>
<dbReference type="Gene3D" id="3.30.1060.10">
    <property type="entry name" value="Peptide methionine sulphoxide reductase MsrA"/>
    <property type="match status" value="1"/>
</dbReference>
<dbReference type="HAMAP" id="MF_01401">
    <property type="entry name" value="MsrA"/>
    <property type="match status" value="1"/>
</dbReference>
<organism evidence="6 7">
    <name type="scientific">Neolewinella antarctica</name>
    <dbReference type="NCBI Taxonomy" id="442734"/>
    <lineage>
        <taxon>Bacteria</taxon>
        <taxon>Pseudomonadati</taxon>
        <taxon>Bacteroidota</taxon>
        <taxon>Saprospiria</taxon>
        <taxon>Saprospirales</taxon>
        <taxon>Lewinellaceae</taxon>
        <taxon>Neolewinella</taxon>
    </lineage>
</organism>
<dbReference type="InterPro" id="IPR036509">
    <property type="entry name" value="Met_Sox_Rdtase_MsrA_sf"/>
</dbReference>
<comment type="similarity">
    <text evidence="4">Belongs to the MsrA Met sulfoxide reductase family.</text>
</comment>
<evidence type="ECO:0000259" key="5">
    <source>
        <dbReference type="Pfam" id="PF01625"/>
    </source>
</evidence>
<sequence length="191" mass="21393">MAHFGEVLERVDTTKDHESIILGGGCFWCVEAVFAELRGVKRIVNGYAGGTKLDANYADVCTGATDHAEVVLVEFDPRVITTREVLEVFFATHDPTTPGRQGNDRGPQYRSAVFYTTDEQRRLALDVMENTVPGLYGARAITELAPHTTFYAAEAGHQNYYRKVGERNPYCSFVIAPKVGKFRKEFTHLRK</sequence>
<reference evidence="6 7" key="1">
    <citation type="submission" date="2020-03" db="EMBL/GenBank/DDBJ databases">
        <title>Genomic Encyclopedia of Type Strains, Phase IV (KMG-IV): sequencing the most valuable type-strain genomes for metagenomic binning, comparative biology and taxonomic classification.</title>
        <authorList>
            <person name="Goeker M."/>
        </authorList>
    </citation>
    <scope>NUCLEOTIDE SEQUENCE [LARGE SCALE GENOMIC DNA]</scope>
    <source>
        <strain evidence="6 7">DSM 105096</strain>
    </source>
</reference>
<evidence type="ECO:0000256" key="1">
    <source>
        <dbReference type="ARBA" id="ARBA00023002"/>
    </source>
</evidence>
<dbReference type="PANTHER" id="PTHR43774">
    <property type="entry name" value="PEPTIDE METHIONINE SULFOXIDE REDUCTASE"/>
    <property type="match status" value="1"/>
</dbReference>
<gene>
    <name evidence="4" type="primary">msrA</name>
    <name evidence="6" type="ORF">GGR27_000261</name>
</gene>
<name>A0ABX0X6D9_9BACT</name>
<dbReference type="InterPro" id="IPR002569">
    <property type="entry name" value="Met_Sox_Rdtase_MsrA_dom"/>
</dbReference>
<dbReference type="SUPFAM" id="SSF55068">
    <property type="entry name" value="Peptide methionine sulfoxide reductase"/>
    <property type="match status" value="1"/>
</dbReference>
<dbReference type="NCBIfam" id="TIGR00401">
    <property type="entry name" value="msrA"/>
    <property type="match status" value="1"/>
</dbReference>
<evidence type="ECO:0000256" key="2">
    <source>
        <dbReference type="ARBA" id="ARBA00047806"/>
    </source>
</evidence>
<dbReference type="RefSeq" id="WP_168035589.1">
    <property type="nucleotide sequence ID" value="NZ_JAATJH010000001.1"/>
</dbReference>
<feature type="active site" evidence="4">
    <location>
        <position position="26"/>
    </location>
</feature>
<feature type="domain" description="Peptide methionine sulphoxide reductase MsrA" evidence="5">
    <location>
        <begin position="20"/>
        <end position="171"/>
    </location>
</feature>
<keyword evidence="1 4" id="KW-0560">Oxidoreductase</keyword>
<keyword evidence="7" id="KW-1185">Reference proteome</keyword>
<evidence type="ECO:0000256" key="3">
    <source>
        <dbReference type="ARBA" id="ARBA00048782"/>
    </source>
</evidence>
<evidence type="ECO:0000256" key="4">
    <source>
        <dbReference type="HAMAP-Rule" id="MF_01401"/>
    </source>
</evidence>
<dbReference type="Pfam" id="PF01625">
    <property type="entry name" value="PMSR"/>
    <property type="match status" value="1"/>
</dbReference>
<proteinExistence type="inferred from homology"/>